<evidence type="ECO:0000259" key="1">
    <source>
        <dbReference type="PROSITE" id="PS50943"/>
    </source>
</evidence>
<evidence type="ECO:0000313" key="2">
    <source>
        <dbReference type="EMBL" id="GIJ45616.1"/>
    </source>
</evidence>
<dbReference type="CDD" id="cd00093">
    <property type="entry name" value="HTH_XRE"/>
    <property type="match status" value="1"/>
</dbReference>
<comment type="caution">
    <text evidence="2">The sequence shown here is derived from an EMBL/GenBank/DDBJ whole genome shotgun (WGS) entry which is preliminary data.</text>
</comment>
<accession>A0A8J3YIC7</accession>
<sequence>MNVSGRPLDPAVLDALRHWPDTGHAEPSAPVDLAVLLPFLNGLLDELPWWDRAWRVTRAGPAYPRGAGGTEPFVDVYVPGMVHSGVGQPLPFSARVRLDGDRLLSVQAKVGTTLIEPGHVEARQSQSQPHPFGAVLGRLMDIRQVTTMELAMRTGRARSTVTAVRHGGRPPTPDLVRRIARALDIPEADLAAIAGVEPDPL</sequence>
<dbReference type="InterPro" id="IPR010982">
    <property type="entry name" value="Lambda_DNA-bd_dom_sf"/>
</dbReference>
<dbReference type="Proteomes" id="UP000619260">
    <property type="component" value="Unassembled WGS sequence"/>
</dbReference>
<dbReference type="Gene3D" id="1.10.260.40">
    <property type="entry name" value="lambda repressor-like DNA-binding domains"/>
    <property type="match status" value="1"/>
</dbReference>
<protein>
    <recommendedName>
        <fullName evidence="1">HTH cro/C1-type domain-containing protein</fullName>
    </recommendedName>
</protein>
<dbReference type="SUPFAM" id="SSF47413">
    <property type="entry name" value="lambda repressor-like DNA-binding domains"/>
    <property type="match status" value="1"/>
</dbReference>
<feature type="domain" description="HTH cro/C1-type" evidence="1">
    <location>
        <begin position="149"/>
        <end position="190"/>
    </location>
</feature>
<dbReference type="PROSITE" id="PS50943">
    <property type="entry name" value="HTH_CROC1"/>
    <property type="match status" value="1"/>
</dbReference>
<evidence type="ECO:0000313" key="3">
    <source>
        <dbReference type="Proteomes" id="UP000619260"/>
    </source>
</evidence>
<organism evidence="2 3">
    <name type="scientific">Virgisporangium aliadipatigenens</name>
    <dbReference type="NCBI Taxonomy" id="741659"/>
    <lineage>
        <taxon>Bacteria</taxon>
        <taxon>Bacillati</taxon>
        <taxon>Actinomycetota</taxon>
        <taxon>Actinomycetes</taxon>
        <taxon>Micromonosporales</taxon>
        <taxon>Micromonosporaceae</taxon>
        <taxon>Virgisporangium</taxon>
    </lineage>
</organism>
<proteinExistence type="predicted"/>
<dbReference type="RefSeq" id="WP_203899129.1">
    <property type="nucleotide sequence ID" value="NZ_BOPF01000007.1"/>
</dbReference>
<dbReference type="Pfam" id="PF13560">
    <property type="entry name" value="HTH_31"/>
    <property type="match status" value="1"/>
</dbReference>
<reference evidence="2" key="1">
    <citation type="submission" date="2021-01" db="EMBL/GenBank/DDBJ databases">
        <title>Whole genome shotgun sequence of Virgisporangium aliadipatigenens NBRC 105644.</title>
        <authorList>
            <person name="Komaki H."/>
            <person name="Tamura T."/>
        </authorList>
    </citation>
    <scope>NUCLEOTIDE SEQUENCE</scope>
    <source>
        <strain evidence="2">NBRC 105644</strain>
    </source>
</reference>
<dbReference type="GO" id="GO:0003677">
    <property type="term" value="F:DNA binding"/>
    <property type="evidence" value="ECO:0007669"/>
    <property type="project" value="InterPro"/>
</dbReference>
<dbReference type="InterPro" id="IPR001387">
    <property type="entry name" value="Cro/C1-type_HTH"/>
</dbReference>
<dbReference type="AlphaFoldDB" id="A0A8J3YIC7"/>
<name>A0A8J3YIC7_9ACTN</name>
<dbReference type="EMBL" id="BOPF01000007">
    <property type="protein sequence ID" value="GIJ45616.1"/>
    <property type="molecule type" value="Genomic_DNA"/>
</dbReference>
<gene>
    <name evidence="2" type="ORF">Val02_25020</name>
</gene>
<keyword evidence="3" id="KW-1185">Reference proteome</keyword>